<name>A0A934VCL0_9BACT</name>
<dbReference type="SUPFAM" id="SSF47240">
    <property type="entry name" value="Ferritin-like"/>
    <property type="match status" value="1"/>
</dbReference>
<dbReference type="RefSeq" id="WP_200353398.1">
    <property type="nucleotide sequence ID" value="NZ_BAABHZ010000002.1"/>
</dbReference>
<protein>
    <submittedName>
        <fullName evidence="2">DUF2383 domain-containing protein</fullName>
    </submittedName>
</protein>
<dbReference type="InterPro" id="IPR009078">
    <property type="entry name" value="Ferritin-like_SF"/>
</dbReference>
<organism evidence="2 3">
    <name type="scientific">Luteolibacter yonseiensis</name>
    <dbReference type="NCBI Taxonomy" id="1144680"/>
    <lineage>
        <taxon>Bacteria</taxon>
        <taxon>Pseudomonadati</taxon>
        <taxon>Verrucomicrobiota</taxon>
        <taxon>Verrucomicrobiia</taxon>
        <taxon>Verrucomicrobiales</taxon>
        <taxon>Verrucomicrobiaceae</taxon>
        <taxon>Luteolibacter</taxon>
    </lineage>
</organism>
<evidence type="ECO:0000313" key="3">
    <source>
        <dbReference type="Proteomes" id="UP000600139"/>
    </source>
</evidence>
<dbReference type="InterPro" id="IPR012347">
    <property type="entry name" value="Ferritin-like"/>
</dbReference>
<sequence>MEIPFDPAAPMYHTAHIHDRCICICNRLLRGELSAVETYTQVIDKYTHSDADEILRQIRKDHSRSANLLSANVRDMSGEPEKNSGAWGLVATVAQGAANLFGPRSAIESLLKGEEADRDDYENALLDENVGPECKELIREDLLPAVLHHVSTLQELVIRNEHES</sequence>
<evidence type="ECO:0000313" key="2">
    <source>
        <dbReference type="EMBL" id="MBK1818453.1"/>
    </source>
</evidence>
<gene>
    <name evidence="2" type="ORF">JIN84_22735</name>
</gene>
<proteinExistence type="predicted"/>
<evidence type="ECO:0000259" key="1">
    <source>
        <dbReference type="Pfam" id="PF09537"/>
    </source>
</evidence>
<accession>A0A934VCL0</accession>
<comment type="caution">
    <text evidence="2">The sequence shown here is derived from an EMBL/GenBank/DDBJ whole genome shotgun (WGS) entry which is preliminary data.</text>
</comment>
<dbReference type="Pfam" id="PF09537">
    <property type="entry name" value="DUF2383"/>
    <property type="match status" value="1"/>
</dbReference>
<dbReference type="Proteomes" id="UP000600139">
    <property type="component" value="Unassembled WGS sequence"/>
</dbReference>
<dbReference type="Gene3D" id="1.20.1260.10">
    <property type="match status" value="1"/>
</dbReference>
<keyword evidence="3" id="KW-1185">Reference proteome</keyword>
<dbReference type="EMBL" id="JAENIK010000013">
    <property type="protein sequence ID" value="MBK1818453.1"/>
    <property type="molecule type" value="Genomic_DNA"/>
</dbReference>
<feature type="domain" description="DUF2383" evidence="1">
    <location>
        <begin position="26"/>
        <end position="125"/>
    </location>
</feature>
<reference evidence="2" key="1">
    <citation type="submission" date="2021-01" db="EMBL/GenBank/DDBJ databases">
        <title>Modified the classification status of verrucomicrobia.</title>
        <authorList>
            <person name="Feng X."/>
        </authorList>
    </citation>
    <scope>NUCLEOTIDE SEQUENCE</scope>
    <source>
        <strain evidence="2">JCM 18052</strain>
    </source>
</reference>
<dbReference type="CDD" id="cd00657">
    <property type="entry name" value="Ferritin_like"/>
    <property type="match status" value="1"/>
</dbReference>
<dbReference type="InterPro" id="IPR019052">
    <property type="entry name" value="DUF2383"/>
</dbReference>
<dbReference type="AlphaFoldDB" id="A0A934VCL0"/>